<keyword evidence="1" id="KW-1133">Transmembrane helix</keyword>
<organism evidence="2 3">
    <name type="scientific">Candidatus Komeilibacteria bacterium RIFOXYC1_FULL_37_11</name>
    <dbReference type="NCBI Taxonomy" id="1798555"/>
    <lineage>
        <taxon>Bacteria</taxon>
        <taxon>Candidatus Komeiliibacteriota</taxon>
    </lineage>
</organism>
<keyword evidence="1" id="KW-0812">Transmembrane</keyword>
<comment type="caution">
    <text evidence="2">The sequence shown here is derived from an EMBL/GenBank/DDBJ whole genome shotgun (WGS) entry which is preliminary data.</text>
</comment>
<dbReference type="Proteomes" id="UP000177626">
    <property type="component" value="Unassembled WGS sequence"/>
</dbReference>
<name>A0A1G2BYY5_9BACT</name>
<dbReference type="PROSITE" id="PS51257">
    <property type="entry name" value="PROKAR_LIPOPROTEIN"/>
    <property type="match status" value="1"/>
</dbReference>
<gene>
    <name evidence="2" type="ORF">A2406_02950</name>
</gene>
<keyword evidence="1" id="KW-0472">Membrane</keyword>
<sequence length="125" mass="14283">MKLKQSRIVIFSLFISLVNLLAVGCFFAGQSLMDTHDHTPMVSECCSISSSDSSEHVGYGLEYNLTDIDYLLLNVGLLVALMLVVYVKEINFLNYYTIKDRYGGFKLFYKFILLFKKGILNPKIY</sequence>
<dbReference type="AlphaFoldDB" id="A0A1G2BYY5"/>
<feature type="transmembrane region" description="Helical" evidence="1">
    <location>
        <begin position="70"/>
        <end position="87"/>
    </location>
</feature>
<evidence type="ECO:0000313" key="3">
    <source>
        <dbReference type="Proteomes" id="UP000177626"/>
    </source>
</evidence>
<protein>
    <recommendedName>
        <fullName evidence="4">Lipoprotein</fullName>
    </recommendedName>
</protein>
<evidence type="ECO:0008006" key="4">
    <source>
        <dbReference type="Google" id="ProtNLM"/>
    </source>
</evidence>
<feature type="transmembrane region" description="Helical" evidence="1">
    <location>
        <begin position="7"/>
        <end position="29"/>
    </location>
</feature>
<accession>A0A1G2BYY5</accession>
<reference evidence="2 3" key="1">
    <citation type="journal article" date="2016" name="Nat. Commun.">
        <title>Thousands of microbial genomes shed light on interconnected biogeochemical processes in an aquifer system.</title>
        <authorList>
            <person name="Anantharaman K."/>
            <person name="Brown C.T."/>
            <person name="Hug L.A."/>
            <person name="Sharon I."/>
            <person name="Castelle C.J."/>
            <person name="Probst A.J."/>
            <person name="Thomas B.C."/>
            <person name="Singh A."/>
            <person name="Wilkins M.J."/>
            <person name="Karaoz U."/>
            <person name="Brodie E.L."/>
            <person name="Williams K.H."/>
            <person name="Hubbard S.S."/>
            <person name="Banfield J.F."/>
        </authorList>
    </citation>
    <scope>NUCLEOTIDE SEQUENCE [LARGE SCALE GENOMIC DNA]</scope>
</reference>
<evidence type="ECO:0000256" key="1">
    <source>
        <dbReference type="SAM" id="Phobius"/>
    </source>
</evidence>
<evidence type="ECO:0000313" key="2">
    <source>
        <dbReference type="EMBL" id="OGY94348.1"/>
    </source>
</evidence>
<dbReference type="EMBL" id="MHKQ01000009">
    <property type="protein sequence ID" value="OGY94348.1"/>
    <property type="molecule type" value="Genomic_DNA"/>
</dbReference>
<proteinExistence type="predicted"/>